<evidence type="ECO:0000313" key="3">
    <source>
        <dbReference type="Proteomes" id="UP000735302"/>
    </source>
</evidence>
<accession>A0AAV4ARD1</accession>
<organism evidence="2 3">
    <name type="scientific">Plakobranchus ocellatus</name>
    <dbReference type="NCBI Taxonomy" id="259542"/>
    <lineage>
        <taxon>Eukaryota</taxon>
        <taxon>Metazoa</taxon>
        <taxon>Spiralia</taxon>
        <taxon>Lophotrochozoa</taxon>
        <taxon>Mollusca</taxon>
        <taxon>Gastropoda</taxon>
        <taxon>Heterobranchia</taxon>
        <taxon>Euthyneura</taxon>
        <taxon>Panpulmonata</taxon>
        <taxon>Sacoglossa</taxon>
        <taxon>Placobranchoidea</taxon>
        <taxon>Plakobranchidae</taxon>
        <taxon>Plakobranchus</taxon>
    </lineage>
</organism>
<proteinExistence type="predicted"/>
<comment type="caution">
    <text evidence="2">The sequence shown here is derived from an EMBL/GenBank/DDBJ whole genome shotgun (WGS) entry which is preliminary data.</text>
</comment>
<gene>
    <name evidence="2" type="ORF">PoB_003594000</name>
</gene>
<dbReference type="Proteomes" id="UP000735302">
    <property type="component" value="Unassembled WGS sequence"/>
</dbReference>
<dbReference type="EMBL" id="BLXT01004093">
    <property type="protein sequence ID" value="GFO09435.1"/>
    <property type="molecule type" value="Genomic_DNA"/>
</dbReference>
<feature type="region of interest" description="Disordered" evidence="1">
    <location>
        <begin position="102"/>
        <end position="148"/>
    </location>
</feature>
<dbReference type="AlphaFoldDB" id="A0AAV4ARD1"/>
<keyword evidence="3" id="KW-1185">Reference proteome</keyword>
<name>A0AAV4ARD1_9GAST</name>
<reference evidence="2 3" key="1">
    <citation type="journal article" date="2021" name="Elife">
        <title>Chloroplast acquisition without the gene transfer in kleptoplastic sea slugs, Plakobranchus ocellatus.</title>
        <authorList>
            <person name="Maeda T."/>
            <person name="Takahashi S."/>
            <person name="Yoshida T."/>
            <person name="Shimamura S."/>
            <person name="Takaki Y."/>
            <person name="Nagai Y."/>
            <person name="Toyoda A."/>
            <person name="Suzuki Y."/>
            <person name="Arimoto A."/>
            <person name="Ishii H."/>
            <person name="Satoh N."/>
            <person name="Nishiyama T."/>
            <person name="Hasebe M."/>
            <person name="Maruyama T."/>
            <person name="Minagawa J."/>
            <person name="Obokata J."/>
            <person name="Shigenobu S."/>
        </authorList>
    </citation>
    <scope>NUCLEOTIDE SEQUENCE [LARGE SCALE GENOMIC DNA]</scope>
</reference>
<feature type="compositionally biased region" description="Basic and acidic residues" evidence="1">
    <location>
        <begin position="138"/>
        <end position="148"/>
    </location>
</feature>
<evidence type="ECO:0000313" key="2">
    <source>
        <dbReference type="EMBL" id="GFO09435.1"/>
    </source>
</evidence>
<evidence type="ECO:0000256" key="1">
    <source>
        <dbReference type="SAM" id="MobiDB-lite"/>
    </source>
</evidence>
<protein>
    <submittedName>
        <fullName evidence="2">Uncharacterized protein</fullName>
    </submittedName>
</protein>
<sequence>MVLFGITFCYPVPQVLNSYVTIFWGFGVNRFTTAVSALTAPINDEFSVQKHLSLTAVINTTRDISLVISDFFESCQAAAYGRGDRRQRNTVSKLRASSLTLEPSIPIGGGRRRGGEGGGVRRGREDGKRGVRGRRGGRGGEEKEREGEGDVMIAEEEVVWFCVWFLYIASAKLGDLRL</sequence>